<keyword evidence="3" id="KW-1185">Reference proteome</keyword>
<dbReference type="GO" id="GO:0016747">
    <property type="term" value="F:acyltransferase activity, transferring groups other than amino-acyl groups"/>
    <property type="evidence" value="ECO:0007669"/>
    <property type="project" value="InterPro"/>
</dbReference>
<evidence type="ECO:0000313" key="3">
    <source>
        <dbReference type="Proteomes" id="UP000529417"/>
    </source>
</evidence>
<dbReference type="PROSITE" id="PS51186">
    <property type="entry name" value="GNAT"/>
    <property type="match status" value="1"/>
</dbReference>
<feature type="domain" description="N-acetyltransferase" evidence="1">
    <location>
        <begin position="18"/>
        <end position="195"/>
    </location>
</feature>
<dbReference type="RefSeq" id="WP_179907423.1">
    <property type="nucleotide sequence ID" value="NZ_JACBXS010000058.1"/>
</dbReference>
<dbReference type="AlphaFoldDB" id="A0A7Z0L161"/>
<evidence type="ECO:0000259" key="1">
    <source>
        <dbReference type="PROSITE" id="PS51186"/>
    </source>
</evidence>
<comment type="caution">
    <text evidence="2">The sequence shown here is derived from an EMBL/GenBank/DDBJ whole genome shotgun (WGS) entry which is preliminary data.</text>
</comment>
<dbReference type="Proteomes" id="UP000529417">
    <property type="component" value="Unassembled WGS sequence"/>
</dbReference>
<dbReference type="Pfam" id="PF00583">
    <property type="entry name" value="Acetyltransf_1"/>
    <property type="match status" value="1"/>
</dbReference>
<protein>
    <submittedName>
        <fullName evidence="2">GNAT family N-acetyltransferase</fullName>
    </submittedName>
</protein>
<name>A0A7Z0L161_9RHOB</name>
<keyword evidence="2" id="KW-0808">Transferase</keyword>
<dbReference type="CDD" id="cd04301">
    <property type="entry name" value="NAT_SF"/>
    <property type="match status" value="1"/>
</dbReference>
<dbReference type="InterPro" id="IPR000182">
    <property type="entry name" value="GNAT_dom"/>
</dbReference>
<dbReference type="SUPFAM" id="SSF55729">
    <property type="entry name" value="Acyl-CoA N-acyltransferases (Nat)"/>
    <property type="match status" value="1"/>
</dbReference>
<organism evidence="2 3">
    <name type="scientific">Rhabdonatronobacter sediminivivens</name>
    <dbReference type="NCBI Taxonomy" id="2743469"/>
    <lineage>
        <taxon>Bacteria</taxon>
        <taxon>Pseudomonadati</taxon>
        <taxon>Pseudomonadota</taxon>
        <taxon>Alphaproteobacteria</taxon>
        <taxon>Rhodobacterales</taxon>
        <taxon>Paracoccaceae</taxon>
        <taxon>Rhabdonatronobacter</taxon>
    </lineage>
</organism>
<sequence length="195" mass="22041">MSLRFASLVGADAAPVLDDLAALRIAVFRDWPYLYDGDLEYERRYLTAYRDNPNAIVAAAFDGDRLAGAATGTPMTDHADDFAAAFDGTGYDLSEIFYCAESVLLPEYRGQGAGHRFFDMREVHARALGARYVAFCAVQRPADHPARPTDHRPLDDFWQKRGYRQLPGVIAEFGWKDIDAPEETRKPLQFWMREL</sequence>
<dbReference type="InterPro" id="IPR016181">
    <property type="entry name" value="Acyl_CoA_acyltransferase"/>
</dbReference>
<proteinExistence type="predicted"/>
<dbReference type="EMBL" id="JACBXS010000058">
    <property type="protein sequence ID" value="NYS26631.1"/>
    <property type="molecule type" value="Genomic_DNA"/>
</dbReference>
<dbReference type="Gene3D" id="3.40.630.30">
    <property type="match status" value="1"/>
</dbReference>
<accession>A0A7Z0L161</accession>
<gene>
    <name evidence="2" type="ORF">HUK65_16735</name>
</gene>
<evidence type="ECO:0000313" key="2">
    <source>
        <dbReference type="EMBL" id="NYS26631.1"/>
    </source>
</evidence>
<reference evidence="2 3" key="1">
    <citation type="journal article" date="2000" name="Arch. Microbiol.">
        <title>Rhodobaca bogoriensis gen. nov. and sp. nov., an alkaliphilic purple nonsulfur bacterium from African Rift Valley soda lakes.</title>
        <authorList>
            <person name="Milford A.D."/>
            <person name="Achenbach L.A."/>
            <person name="Jung D.O."/>
            <person name="Madigan M.T."/>
        </authorList>
    </citation>
    <scope>NUCLEOTIDE SEQUENCE [LARGE SCALE GENOMIC DNA]</scope>
    <source>
        <strain evidence="2 3">2376</strain>
    </source>
</reference>